<sequence>ATLAYLAGLQLPAAPVPAGPGAAGRTCVPAAPPPTATGCPPCSTPAAAAPLDVLSFLAPDALGAAGPVAAPLPDLLGPDAAPAAPDRASPSPAVQDDDRSARAGVTVAPPALPAAPALPRRWPVGPERPPPSTTGANRAAPGARGRSGKPARAGVQVGGDRGRRGCTPRLLAPRLATEVGNPWKARGALRDLGARLAAGRVQKFPAAILPP</sequence>
<organism evidence="2 3">
    <name type="scientific">Prorocentrum cordatum</name>
    <dbReference type="NCBI Taxonomy" id="2364126"/>
    <lineage>
        <taxon>Eukaryota</taxon>
        <taxon>Sar</taxon>
        <taxon>Alveolata</taxon>
        <taxon>Dinophyceae</taxon>
        <taxon>Prorocentrales</taxon>
        <taxon>Prorocentraceae</taxon>
        <taxon>Prorocentrum</taxon>
    </lineage>
</organism>
<feature type="region of interest" description="Disordered" evidence="1">
    <location>
        <begin position="17"/>
        <end position="44"/>
    </location>
</feature>
<name>A0ABN9P7G5_9DINO</name>
<protein>
    <submittedName>
        <fullName evidence="2">Uncharacterized protein</fullName>
    </submittedName>
</protein>
<evidence type="ECO:0000313" key="2">
    <source>
        <dbReference type="EMBL" id="CAK0788652.1"/>
    </source>
</evidence>
<feature type="non-terminal residue" evidence="2">
    <location>
        <position position="1"/>
    </location>
</feature>
<comment type="caution">
    <text evidence="2">The sequence shown here is derived from an EMBL/GenBank/DDBJ whole genome shotgun (WGS) entry which is preliminary data.</text>
</comment>
<reference evidence="2" key="1">
    <citation type="submission" date="2023-10" db="EMBL/GenBank/DDBJ databases">
        <authorList>
            <person name="Chen Y."/>
            <person name="Shah S."/>
            <person name="Dougan E. K."/>
            <person name="Thang M."/>
            <person name="Chan C."/>
        </authorList>
    </citation>
    <scope>NUCLEOTIDE SEQUENCE [LARGE SCALE GENOMIC DNA]</scope>
</reference>
<proteinExistence type="predicted"/>
<accession>A0ABN9P7G5</accession>
<feature type="compositionally biased region" description="Low complexity" evidence="1">
    <location>
        <begin position="76"/>
        <end position="94"/>
    </location>
</feature>
<evidence type="ECO:0000256" key="1">
    <source>
        <dbReference type="SAM" id="MobiDB-lite"/>
    </source>
</evidence>
<feature type="compositionally biased region" description="Low complexity" evidence="1">
    <location>
        <begin position="135"/>
        <end position="155"/>
    </location>
</feature>
<feature type="compositionally biased region" description="Low complexity" evidence="1">
    <location>
        <begin position="19"/>
        <end position="29"/>
    </location>
</feature>
<feature type="region of interest" description="Disordered" evidence="1">
    <location>
        <begin position="76"/>
        <end position="169"/>
    </location>
</feature>
<dbReference type="Proteomes" id="UP001189429">
    <property type="component" value="Unassembled WGS sequence"/>
</dbReference>
<evidence type="ECO:0000313" key="3">
    <source>
        <dbReference type="Proteomes" id="UP001189429"/>
    </source>
</evidence>
<gene>
    <name evidence="2" type="ORF">PCOR1329_LOCUS489</name>
</gene>
<keyword evidence="3" id="KW-1185">Reference proteome</keyword>
<dbReference type="EMBL" id="CAUYUJ010000103">
    <property type="protein sequence ID" value="CAK0788652.1"/>
    <property type="molecule type" value="Genomic_DNA"/>
</dbReference>